<feature type="compositionally biased region" description="Polar residues" evidence="1">
    <location>
        <begin position="27"/>
        <end position="39"/>
    </location>
</feature>
<organism evidence="2 3">
    <name type="scientific">Chlamydia crocodili</name>
    <dbReference type="NCBI Taxonomy" id="2766982"/>
    <lineage>
        <taxon>Bacteria</taxon>
        <taxon>Pseudomonadati</taxon>
        <taxon>Chlamydiota</taxon>
        <taxon>Chlamydiia</taxon>
        <taxon>Chlamydiales</taxon>
        <taxon>Chlamydiaceae</taxon>
        <taxon>Chlamydia/Chlamydophila group</taxon>
        <taxon>Chlamydia</taxon>
    </lineage>
</organism>
<feature type="region of interest" description="Disordered" evidence="1">
    <location>
        <begin position="451"/>
        <end position="486"/>
    </location>
</feature>
<reference evidence="2 3" key="1">
    <citation type="submission" date="2020-08" db="EMBL/GenBank/DDBJ databases">
        <title>Isolation and characterization of novel Chlamydia from Siamese crocodiles (Crocodylus siamensis).</title>
        <authorList>
            <person name="Sariya L."/>
        </authorList>
    </citation>
    <scope>NUCLEOTIDE SEQUENCE [LARGE SCALE GENOMIC DNA]</scope>
    <source>
        <strain evidence="2 3">No. 12</strain>
    </source>
</reference>
<dbReference type="RefSeq" id="WP_213240519.1">
    <property type="nucleotide sequence ID" value="NZ_CP060791.1"/>
</dbReference>
<evidence type="ECO:0000313" key="3">
    <source>
        <dbReference type="Proteomes" id="UP000680625"/>
    </source>
</evidence>
<feature type="region of interest" description="Disordered" evidence="1">
    <location>
        <begin position="20"/>
        <end position="71"/>
    </location>
</feature>
<dbReference type="GeneID" id="301704758"/>
<protein>
    <submittedName>
        <fullName evidence="2">Uncharacterized protein</fullName>
    </submittedName>
</protein>
<proteinExistence type="predicted"/>
<feature type="compositionally biased region" description="Low complexity" evidence="1">
    <location>
        <begin position="40"/>
        <end position="49"/>
    </location>
</feature>
<evidence type="ECO:0000256" key="1">
    <source>
        <dbReference type="SAM" id="MobiDB-lite"/>
    </source>
</evidence>
<feature type="compositionally biased region" description="Low complexity" evidence="1">
    <location>
        <begin position="451"/>
        <end position="463"/>
    </location>
</feature>
<name>A0ABX8CCW0_9CHLA</name>
<dbReference type="Proteomes" id="UP000680625">
    <property type="component" value="Chromosome"/>
</dbReference>
<sequence>MCFPGFPNIPGFSFTFQRTTENETDENQPGTSNQSVPLVTQQPTSTQSKSKTKTEVKISFGGGNNEENEEGGVEGTAAQIQTIVETTQHIIHNPQVQKGCMVCYDHCSGPCIDRCGWFGSWFCACFKACCILETPMDTNIPDIMRDMDKRYGPLSLAMAVQHLGWDVPDMVKRGHDVSTEDEKNLEDECKKAKKQLTGSFNQLSQQCFYDKSVDILDDENLEHVLPTLLKIIGDQAWKDPKHKPNPPKCWVLEPAAKTDSTSPTSVPLQLDLRRPSLFPQSEINENYDRATATKYDKKKMTKCLANLDVLSLETGAVGTLGAKEAHLVITIFELFLCLVAGEHSPLVLSGGCVCYDINKFIKLLMLILLCCGYVPVDKDGDTVVKHDDDTDPFVKIYKRSLCSYTQKQQATAPATTEKPLGAVGGAITHQPIAFPLGTSRSSHISVRTIVSTTSTTSTDGSSRSQRRTLQRQHSIHNPVDDYQPGDDDDWLKKMIDGNDDDDDDDTDIFQQRMLIGSSNGLKDIFAAMQKFNNGI</sequence>
<evidence type="ECO:0000313" key="2">
    <source>
        <dbReference type="EMBL" id="QVE48849.1"/>
    </source>
</evidence>
<accession>A0ABX8CCW0</accession>
<feature type="compositionally biased region" description="Basic residues" evidence="1">
    <location>
        <begin position="464"/>
        <end position="474"/>
    </location>
</feature>
<keyword evidence="3" id="KW-1185">Reference proteome</keyword>
<gene>
    <name evidence="2" type="ORF">H9Q19_03975</name>
</gene>
<dbReference type="EMBL" id="CP060791">
    <property type="protein sequence ID" value="QVE48849.1"/>
    <property type="molecule type" value="Genomic_DNA"/>
</dbReference>